<dbReference type="InterPro" id="IPR013131">
    <property type="entry name" value="Mannitol_DH_N"/>
</dbReference>
<dbReference type="PANTHER" id="PTHR43362">
    <property type="entry name" value="MANNITOL DEHYDROGENASE DSF1-RELATED"/>
    <property type="match status" value="1"/>
</dbReference>
<sequence>MLTQNQEHKAAELSAPPYDRSALKPYLLHIGFGNFFRAHTAFITDQLARTGESHWGITIVNLFKADGIRQLRQQNHLYSVTQVEAKAKQEWIIGSVIASLHPVIDGLPAIMAALSAPELKVISLTITEKGYGLSPATGELDLTHPLIVADLKSPETPHSAIGVLVEGLRQRYAACGTPVTILSCDNLAHNGDLTRNAVVAFAAQRCVELAHWIENNCTFPNTMVDRMVPKLSAEIRASLNPETLAVDQLATACEPYCQWVIEDRFVNGKPEWNRVGVNFVDSIAPYEMMKLRLLNASHSFLAYLGLLAGYKTISETMGDQSFRRAVIRLMLDEQAPTLKLPPEISLNDYINSIVNRFETPLLHHRTQQIAIDGSQKLQQRIIPSIQYHFDKGTDYTLLILTVAAWMRYASGISERGGILEVQDPLANELKRIYIQHGLRDQVVDEILKIPNLFPVTLANHPEFKATLRNSFNRLLKSGAQKTVEQLVTCNDALS</sequence>
<feature type="domain" description="Mannitol dehydrogenase N-terminal" evidence="2">
    <location>
        <begin position="27"/>
        <end position="273"/>
    </location>
</feature>
<dbReference type="KEGG" id="ome:OLMES_5481"/>
<dbReference type="Pfam" id="PF01232">
    <property type="entry name" value="Mannitol_dh"/>
    <property type="match status" value="1"/>
</dbReference>
<dbReference type="EMBL" id="CP021425">
    <property type="protein sequence ID" value="ARU59461.1"/>
    <property type="molecule type" value="Genomic_DNA"/>
</dbReference>
<dbReference type="InterPro" id="IPR013328">
    <property type="entry name" value="6PGD_dom2"/>
</dbReference>
<dbReference type="SUPFAM" id="SSF51735">
    <property type="entry name" value="NAD(P)-binding Rossmann-fold domains"/>
    <property type="match status" value="1"/>
</dbReference>
<dbReference type="InterPro" id="IPR013118">
    <property type="entry name" value="Mannitol_DH_C"/>
</dbReference>
<dbReference type="AlphaFoldDB" id="A0A1Y0IG52"/>
<proteinExistence type="predicted"/>
<dbReference type="Pfam" id="PF08125">
    <property type="entry name" value="Mannitol_dh_C"/>
    <property type="match status" value="1"/>
</dbReference>
<organism evidence="4 5">
    <name type="scientific">Oleiphilus messinensis</name>
    <dbReference type="NCBI Taxonomy" id="141451"/>
    <lineage>
        <taxon>Bacteria</taxon>
        <taxon>Pseudomonadati</taxon>
        <taxon>Pseudomonadota</taxon>
        <taxon>Gammaproteobacteria</taxon>
        <taxon>Oceanospirillales</taxon>
        <taxon>Oleiphilaceae</taxon>
        <taxon>Oleiphilus</taxon>
    </lineage>
</organism>
<evidence type="ECO:0000313" key="5">
    <source>
        <dbReference type="Proteomes" id="UP000196027"/>
    </source>
</evidence>
<dbReference type="RefSeq" id="WP_087464132.1">
    <property type="nucleotide sequence ID" value="NZ_CP021425.1"/>
</dbReference>
<dbReference type="InterPro" id="IPR050988">
    <property type="entry name" value="Mannitol_DH/Oxidoreductase"/>
</dbReference>
<dbReference type="GO" id="GO:0016616">
    <property type="term" value="F:oxidoreductase activity, acting on the CH-OH group of donors, NAD or NADP as acceptor"/>
    <property type="evidence" value="ECO:0007669"/>
    <property type="project" value="TreeGrafter"/>
</dbReference>
<name>A0A1Y0IG52_9GAMM</name>
<dbReference type="InterPro" id="IPR036291">
    <property type="entry name" value="NAD(P)-bd_dom_sf"/>
</dbReference>
<dbReference type="SUPFAM" id="SSF48179">
    <property type="entry name" value="6-phosphogluconate dehydrogenase C-terminal domain-like"/>
    <property type="match status" value="1"/>
</dbReference>
<dbReference type="OrthoDB" id="271711at2"/>
<dbReference type="PRINTS" id="PR00084">
    <property type="entry name" value="MTLDHDRGNASE"/>
</dbReference>
<dbReference type="PANTHER" id="PTHR43362:SF1">
    <property type="entry name" value="MANNITOL DEHYDROGENASE 2-RELATED"/>
    <property type="match status" value="1"/>
</dbReference>
<evidence type="ECO:0000313" key="4">
    <source>
        <dbReference type="EMBL" id="ARU59461.1"/>
    </source>
</evidence>
<evidence type="ECO:0000259" key="3">
    <source>
        <dbReference type="Pfam" id="PF08125"/>
    </source>
</evidence>
<dbReference type="Gene3D" id="1.10.1040.10">
    <property type="entry name" value="N-(1-d-carboxylethyl)-l-norvaline Dehydrogenase, domain 2"/>
    <property type="match status" value="1"/>
</dbReference>
<dbReference type="Proteomes" id="UP000196027">
    <property type="component" value="Chromosome"/>
</dbReference>
<dbReference type="Gene3D" id="3.40.50.720">
    <property type="entry name" value="NAD(P)-binding Rossmann-like Domain"/>
    <property type="match status" value="1"/>
</dbReference>
<reference evidence="4 5" key="1">
    <citation type="submission" date="2017-05" db="EMBL/GenBank/DDBJ databases">
        <title>Genomic insights into alkan degradation activity of Oleiphilus messinensis.</title>
        <authorList>
            <person name="Kozyavkin S.A."/>
            <person name="Slesarev A.I."/>
            <person name="Golyshin P.N."/>
            <person name="Korzhenkov A."/>
            <person name="Golyshina O.N."/>
            <person name="Toshchakov S.V."/>
        </authorList>
    </citation>
    <scope>NUCLEOTIDE SEQUENCE [LARGE SCALE GENOMIC DNA]</scope>
    <source>
        <strain evidence="4 5">ME102</strain>
    </source>
</reference>
<feature type="domain" description="Mannitol dehydrogenase C-terminal" evidence="3">
    <location>
        <begin position="283"/>
        <end position="474"/>
    </location>
</feature>
<keyword evidence="1" id="KW-0560">Oxidoreductase</keyword>
<protein>
    <submittedName>
        <fullName evidence="4">Mannonate oxidoreductase</fullName>
    </submittedName>
</protein>
<dbReference type="InterPro" id="IPR008927">
    <property type="entry name" value="6-PGluconate_DH-like_C_sf"/>
</dbReference>
<evidence type="ECO:0000256" key="1">
    <source>
        <dbReference type="ARBA" id="ARBA00023002"/>
    </source>
</evidence>
<keyword evidence="5" id="KW-1185">Reference proteome</keyword>
<gene>
    <name evidence="4" type="ORF">OLMES_5481</name>
</gene>
<dbReference type="InterPro" id="IPR000669">
    <property type="entry name" value="Mannitol_DH"/>
</dbReference>
<accession>A0A1Y0IG52</accession>
<evidence type="ECO:0000259" key="2">
    <source>
        <dbReference type="Pfam" id="PF01232"/>
    </source>
</evidence>